<sequence length="398" mass="42092">MNIIDDRALVRRKKPLRVAILGSTGSIGTQALDVCAQHSDKVQVVALAAATRTAELVDQACKFHPRVVAVADKAHAQDGALDNLPSGCELLSGPDGVTELCQRDDVDCVLVSVVGEAGIYAAYAALAAHKIVALANKESLVAGGDLLMPMAAPGKLIPVDSEHSAIFQCLQGANSKELARIWLTCSGGPFYGWDAQKLAEVTAQRALAHPTWSMGPKITIDSATLMNKGLEVIEAHHLFDVPVDDIQVLIHPQSKVHSMVEFCDGSTIAQLGPSDMRIAIQYAFSYPDRWEAPCPDVDWRDAGSLTFGSPDTSVFRCLALALEAGRAGGTLPCAMNAANEVANGAFRNGVIGFTDIASVVESVIDTTQVEPVVSLEQISQVDSAARQQARKVIGGLSC</sequence>
<feature type="binding site" evidence="9">
    <location>
        <position position="24"/>
    </location>
    <ligand>
        <name>NADPH</name>
        <dbReference type="ChEBI" id="CHEBI:57783"/>
    </ligand>
</feature>
<feature type="binding site" evidence="9">
    <location>
        <position position="50"/>
    </location>
    <ligand>
        <name>NADPH</name>
        <dbReference type="ChEBI" id="CHEBI:57783"/>
    </ligand>
</feature>
<dbReference type="FunFam" id="3.40.50.720:FF:000045">
    <property type="entry name" value="1-deoxy-D-xylulose 5-phosphate reductoisomerase"/>
    <property type="match status" value="1"/>
</dbReference>
<dbReference type="InterPro" id="IPR013512">
    <property type="entry name" value="DXP_reductoisomerase_N"/>
</dbReference>
<feature type="binding site" evidence="9">
    <location>
        <position position="162"/>
    </location>
    <ligand>
        <name>Mn(2+)</name>
        <dbReference type="ChEBI" id="CHEBI:29035"/>
    </ligand>
</feature>
<dbReference type="EC" id="1.1.1.267" evidence="9"/>
<dbReference type="Proteomes" id="UP001431186">
    <property type="component" value="Chromosome"/>
</dbReference>
<proteinExistence type="inferred from homology"/>
<evidence type="ECO:0000259" key="11">
    <source>
        <dbReference type="Pfam" id="PF08436"/>
    </source>
</evidence>
<evidence type="ECO:0000259" key="10">
    <source>
        <dbReference type="Pfam" id="PF02670"/>
    </source>
</evidence>
<comment type="function">
    <text evidence="9">Catalyzes the NADPH-dependent rearrangement and reduction of 1-deoxy-D-xylulose-5-phosphate (DXP) to 2-C-methyl-D-erythritol 4-phosphate (MEP).</text>
</comment>
<dbReference type="SUPFAM" id="SSF55347">
    <property type="entry name" value="Glyceraldehyde-3-phosphate dehydrogenase-like, C-terminal domain"/>
    <property type="match status" value="1"/>
</dbReference>
<evidence type="ECO:0000313" key="14">
    <source>
        <dbReference type="Proteomes" id="UP001431186"/>
    </source>
</evidence>
<accession>A0AAU9CB31</accession>
<feature type="binding site" evidence="9">
    <location>
        <position position="26"/>
    </location>
    <ligand>
        <name>NADPH</name>
        <dbReference type="ChEBI" id="CHEBI:57783"/>
    </ligand>
</feature>
<organism evidence="13 14">
    <name type="scientific">Leptogranulimonas caecicola</name>
    <dbReference type="NCBI Taxonomy" id="2894156"/>
    <lineage>
        <taxon>Bacteria</taxon>
        <taxon>Bacillati</taxon>
        <taxon>Actinomycetota</taxon>
        <taxon>Coriobacteriia</taxon>
        <taxon>Coriobacteriales</taxon>
        <taxon>Kribbibacteriaceae</taxon>
        <taxon>Leptogranulimonas</taxon>
    </lineage>
</organism>
<dbReference type="EMBL" id="AP025285">
    <property type="protein sequence ID" value="BDC91117.1"/>
    <property type="molecule type" value="Genomic_DNA"/>
</dbReference>
<evidence type="ECO:0000256" key="9">
    <source>
        <dbReference type="HAMAP-Rule" id="MF_00183"/>
    </source>
</evidence>
<evidence type="ECO:0000256" key="8">
    <source>
        <dbReference type="ARBA" id="ARBA00048543"/>
    </source>
</evidence>
<dbReference type="SUPFAM" id="SSF69055">
    <property type="entry name" value="1-deoxy-D-xylulose-5-phosphate reductoisomerase, C-terminal domain"/>
    <property type="match status" value="1"/>
</dbReference>
<dbReference type="Pfam" id="PF02670">
    <property type="entry name" value="DXP_reductoisom"/>
    <property type="match status" value="1"/>
</dbReference>
<dbReference type="InterPro" id="IPR036291">
    <property type="entry name" value="NAD(P)-bd_dom_sf"/>
</dbReference>
<comment type="pathway">
    <text evidence="1 9">Isoprenoid biosynthesis; isopentenyl diphosphate biosynthesis via DXP pathway; isopentenyl diphosphate from 1-deoxy-D-xylulose 5-phosphate: step 1/6.</text>
</comment>
<feature type="binding site" evidence="9">
    <location>
        <position position="186"/>
    </location>
    <ligand>
        <name>1-deoxy-D-xylulose 5-phosphate</name>
        <dbReference type="ChEBI" id="CHEBI:57792"/>
    </ligand>
</feature>
<feature type="binding site" evidence="9">
    <location>
        <position position="222"/>
    </location>
    <ligand>
        <name>1-deoxy-D-xylulose 5-phosphate</name>
        <dbReference type="ChEBI" id="CHEBI:57792"/>
    </ligand>
</feature>
<feature type="domain" description="1-deoxy-D-xylulose 5-phosphate reductoisomerase C-terminal" evidence="11">
    <location>
        <begin position="156"/>
        <end position="239"/>
    </location>
</feature>
<feature type="binding site" evidence="9">
    <location>
        <position position="228"/>
    </location>
    <ligand>
        <name>1-deoxy-D-xylulose 5-phosphate</name>
        <dbReference type="ChEBI" id="CHEBI:57792"/>
    </ligand>
</feature>
<feature type="binding site" evidence="9">
    <location>
        <position position="162"/>
    </location>
    <ligand>
        <name>1-deoxy-D-xylulose 5-phosphate</name>
        <dbReference type="ChEBI" id="CHEBI:57792"/>
    </ligand>
</feature>
<keyword evidence="7 9" id="KW-0414">Isoprene biosynthesis</keyword>
<evidence type="ECO:0000256" key="3">
    <source>
        <dbReference type="ARBA" id="ARBA00022723"/>
    </source>
</evidence>
<feature type="domain" description="DXP reductoisomerase C-terminal" evidence="12">
    <location>
        <begin position="271"/>
        <end position="387"/>
    </location>
</feature>
<dbReference type="Gene3D" id="3.40.50.720">
    <property type="entry name" value="NAD(P)-binding Rossmann-like Domain"/>
    <property type="match status" value="1"/>
</dbReference>
<feature type="binding site" evidence="9">
    <location>
        <position position="227"/>
    </location>
    <ligand>
        <name>1-deoxy-D-xylulose 5-phosphate</name>
        <dbReference type="ChEBI" id="CHEBI:57792"/>
    </ligand>
</feature>
<dbReference type="InterPro" id="IPR026877">
    <property type="entry name" value="DXPR_C"/>
</dbReference>
<dbReference type="PIRSF" id="PIRSF006205">
    <property type="entry name" value="Dxp_reductismrs"/>
    <property type="match status" value="1"/>
</dbReference>
<comment type="similarity">
    <text evidence="2 9">Belongs to the DXR family.</text>
</comment>
<keyword evidence="6 9" id="KW-0464">Manganese</keyword>
<evidence type="ECO:0000256" key="7">
    <source>
        <dbReference type="ARBA" id="ARBA00023229"/>
    </source>
</evidence>
<reference evidence="13" key="1">
    <citation type="submission" date="2021-11" db="EMBL/GenBank/DDBJ databases">
        <title>Complete genome sequence of Atopobiaceae bacterium TOC12.</title>
        <authorList>
            <person name="Morinaga K."/>
            <person name="Kusada H."/>
            <person name="Tamaki H."/>
        </authorList>
    </citation>
    <scope>NUCLEOTIDE SEQUENCE</scope>
    <source>
        <strain evidence="13">TOC12</strain>
    </source>
</reference>
<dbReference type="KEGG" id="lcal:ATTO_09890"/>
<name>A0AAU9CB31_9ACTN</name>
<comment type="caution">
    <text evidence="9">Lacks conserved residue(s) required for the propagation of feature annotation.</text>
</comment>
<feature type="binding site" evidence="9">
    <location>
        <position position="27"/>
    </location>
    <ligand>
        <name>NADPH</name>
        <dbReference type="ChEBI" id="CHEBI:57783"/>
    </ligand>
</feature>
<evidence type="ECO:0000256" key="1">
    <source>
        <dbReference type="ARBA" id="ARBA00005094"/>
    </source>
</evidence>
<dbReference type="AlphaFoldDB" id="A0AAU9CB31"/>
<feature type="domain" description="1-deoxy-D-xylulose 5-phosphate reductoisomerase N-terminal" evidence="10">
    <location>
        <begin position="18"/>
        <end position="144"/>
    </location>
</feature>
<feature type="binding site" evidence="9">
    <location>
        <position position="137"/>
    </location>
    <ligand>
        <name>1-deoxy-D-xylulose 5-phosphate</name>
        <dbReference type="ChEBI" id="CHEBI:57792"/>
    </ligand>
</feature>
<dbReference type="HAMAP" id="MF_00183">
    <property type="entry name" value="DXP_reductoisom"/>
    <property type="match status" value="1"/>
</dbReference>
<evidence type="ECO:0000259" key="12">
    <source>
        <dbReference type="Pfam" id="PF13288"/>
    </source>
</evidence>
<feature type="binding site" evidence="9">
    <location>
        <position position="209"/>
    </location>
    <ligand>
        <name>1-deoxy-D-xylulose 5-phosphate</name>
        <dbReference type="ChEBI" id="CHEBI:57792"/>
    </ligand>
</feature>
<evidence type="ECO:0000256" key="5">
    <source>
        <dbReference type="ARBA" id="ARBA00023002"/>
    </source>
</evidence>
<feature type="binding site" evidence="9">
    <location>
        <position position="215"/>
    </location>
    <ligand>
        <name>NADPH</name>
        <dbReference type="ChEBI" id="CHEBI:57783"/>
    </ligand>
</feature>
<feature type="binding site" evidence="9">
    <location>
        <position position="138"/>
    </location>
    <ligand>
        <name>NADPH</name>
        <dbReference type="ChEBI" id="CHEBI:57783"/>
    </ligand>
</feature>
<keyword evidence="14" id="KW-1185">Reference proteome</keyword>
<evidence type="ECO:0000256" key="6">
    <source>
        <dbReference type="ARBA" id="ARBA00023211"/>
    </source>
</evidence>
<evidence type="ECO:0000313" key="13">
    <source>
        <dbReference type="EMBL" id="BDC91117.1"/>
    </source>
</evidence>
<dbReference type="InterPro" id="IPR036169">
    <property type="entry name" value="DXPR_C_sf"/>
</dbReference>
<dbReference type="PANTHER" id="PTHR30525">
    <property type="entry name" value="1-DEOXY-D-XYLULOSE 5-PHOSPHATE REDUCTOISOMERASE"/>
    <property type="match status" value="1"/>
</dbReference>
<feature type="binding site" evidence="9">
    <location>
        <position position="136"/>
    </location>
    <ligand>
        <name>NADPH</name>
        <dbReference type="ChEBI" id="CHEBI:57783"/>
    </ligand>
</feature>
<evidence type="ECO:0000256" key="4">
    <source>
        <dbReference type="ARBA" id="ARBA00022857"/>
    </source>
</evidence>
<dbReference type="GO" id="GO:0051484">
    <property type="term" value="P:isopentenyl diphosphate biosynthetic process, methylerythritol 4-phosphate pathway involved in terpenoid biosynthetic process"/>
    <property type="evidence" value="ECO:0007669"/>
    <property type="project" value="UniProtKB-ARBA"/>
</dbReference>
<dbReference type="GO" id="GO:0070402">
    <property type="term" value="F:NADPH binding"/>
    <property type="evidence" value="ECO:0007669"/>
    <property type="project" value="InterPro"/>
</dbReference>
<dbReference type="NCBIfam" id="TIGR00243">
    <property type="entry name" value="Dxr"/>
    <property type="match status" value="1"/>
</dbReference>
<keyword evidence="9" id="KW-0460">Magnesium</keyword>
<dbReference type="GO" id="GO:0030604">
    <property type="term" value="F:1-deoxy-D-xylulose-5-phosphate reductoisomerase activity"/>
    <property type="evidence" value="ECO:0007669"/>
    <property type="project" value="UniProtKB-UniRule"/>
</dbReference>
<feature type="binding site" evidence="9">
    <location>
        <position position="25"/>
    </location>
    <ligand>
        <name>NADPH</name>
        <dbReference type="ChEBI" id="CHEBI:57783"/>
    </ligand>
</feature>
<feature type="binding site" evidence="9">
    <location>
        <position position="231"/>
    </location>
    <ligand>
        <name>1-deoxy-D-xylulose 5-phosphate</name>
        <dbReference type="ChEBI" id="CHEBI:57792"/>
    </ligand>
</feature>
<dbReference type="InterPro" id="IPR013644">
    <property type="entry name" value="DXP_reductoisomerase_C"/>
</dbReference>
<dbReference type="Pfam" id="PF13288">
    <property type="entry name" value="DXPR_C"/>
    <property type="match status" value="1"/>
</dbReference>
<dbReference type="InterPro" id="IPR003821">
    <property type="entry name" value="DXP_reductoisomerase"/>
</dbReference>
<dbReference type="RefSeq" id="WP_265591232.1">
    <property type="nucleotide sequence ID" value="NZ_AP025285.1"/>
</dbReference>
<dbReference type="SUPFAM" id="SSF51735">
    <property type="entry name" value="NAD(P)-binding Rossmann-fold domains"/>
    <property type="match status" value="1"/>
</dbReference>
<comment type="catalytic activity">
    <reaction evidence="8">
        <text>2-C-methyl-D-erythritol 4-phosphate + NADP(+) = 1-deoxy-D-xylulose 5-phosphate + NADPH + H(+)</text>
        <dbReference type="Rhea" id="RHEA:13717"/>
        <dbReference type="ChEBI" id="CHEBI:15378"/>
        <dbReference type="ChEBI" id="CHEBI:57783"/>
        <dbReference type="ChEBI" id="CHEBI:57792"/>
        <dbReference type="ChEBI" id="CHEBI:58262"/>
        <dbReference type="ChEBI" id="CHEBI:58349"/>
        <dbReference type="EC" id="1.1.1.267"/>
    </reaction>
    <physiologicalReaction direction="right-to-left" evidence="8">
        <dbReference type="Rhea" id="RHEA:13719"/>
    </physiologicalReaction>
</comment>
<keyword evidence="3 9" id="KW-0479">Metal-binding</keyword>
<feature type="binding site" evidence="9">
    <location>
        <position position="161"/>
    </location>
    <ligand>
        <name>1-deoxy-D-xylulose 5-phosphate</name>
        <dbReference type="ChEBI" id="CHEBI:57792"/>
    </ligand>
</feature>
<dbReference type="PANTHER" id="PTHR30525:SF0">
    <property type="entry name" value="1-DEOXY-D-XYLULOSE 5-PHOSPHATE REDUCTOISOMERASE, CHLOROPLASTIC"/>
    <property type="match status" value="1"/>
</dbReference>
<feature type="binding site" evidence="9">
    <location>
        <position position="231"/>
    </location>
    <ligand>
        <name>Mn(2+)</name>
        <dbReference type="ChEBI" id="CHEBI:29035"/>
    </ligand>
</feature>
<protein>
    <recommendedName>
        <fullName evidence="9">1-deoxy-D-xylulose 5-phosphate reductoisomerase</fullName>
        <shortName evidence="9">DXP reductoisomerase</shortName>
        <ecNumber evidence="9">1.1.1.267</ecNumber>
    </recommendedName>
    <alternativeName>
        <fullName evidence="9">1-deoxyxylulose-5-phosphate reductoisomerase</fullName>
    </alternativeName>
    <alternativeName>
        <fullName evidence="9">2-C-methyl-D-erythritol 4-phosphate synthase</fullName>
    </alternativeName>
</protein>
<dbReference type="GO" id="GO:0030145">
    <property type="term" value="F:manganese ion binding"/>
    <property type="evidence" value="ECO:0007669"/>
    <property type="project" value="TreeGrafter"/>
</dbReference>
<keyword evidence="5 9" id="KW-0560">Oxidoreductase</keyword>
<dbReference type="Gene3D" id="1.10.1740.10">
    <property type="match status" value="1"/>
</dbReference>
<gene>
    <name evidence="9 13" type="primary">dxr</name>
    <name evidence="13" type="ORF">ATTO_09890</name>
</gene>
<dbReference type="Pfam" id="PF08436">
    <property type="entry name" value="DXP_redisom_C"/>
    <property type="match status" value="1"/>
</dbReference>
<keyword evidence="4 9" id="KW-0521">NADP</keyword>
<feature type="binding site" evidence="9">
    <location>
        <position position="160"/>
    </location>
    <ligand>
        <name>Mn(2+)</name>
        <dbReference type="ChEBI" id="CHEBI:29035"/>
    </ligand>
</feature>
<evidence type="ECO:0000256" key="2">
    <source>
        <dbReference type="ARBA" id="ARBA00006825"/>
    </source>
</evidence>
<comment type="cofactor">
    <cofactor evidence="9">
        <name>Mg(2+)</name>
        <dbReference type="ChEBI" id="CHEBI:18420"/>
    </cofactor>
    <cofactor evidence="9">
        <name>Mn(2+)</name>
        <dbReference type="ChEBI" id="CHEBI:29035"/>
    </cofactor>
</comment>